<evidence type="ECO:0000313" key="4">
    <source>
        <dbReference type="Proteomes" id="UP000326354"/>
    </source>
</evidence>
<evidence type="ECO:0008006" key="5">
    <source>
        <dbReference type="Google" id="ProtNLM"/>
    </source>
</evidence>
<dbReference type="KEGG" id="uam:UABAM_04904"/>
<name>A0A5S9IR11_UABAM</name>
<organism evidence="3 4">
    <name type="scientific">Uabimicrobium amorphum</name>
    <dbReference type="NCBI Taxonomy" id="2596890"/>
    <lineage>
        <taxon>Bacteria</taxon>
        <taxon>Pseudomonadati</taxon>
        <taxon>Planctomycetota</taxon>
        <taxon>Candidatus Uabimicrobiia</taxon>
        <taxon>Candidatus Uabimicrobiales</taxon>
        <taxon>Candidatus Uabimicrobiaceae</taxon>
        <taxon>Candidatus Uabimicrobium</taxon>
    </lineage>
</organism>
<feature type="region of interest" description="Disordered" evidence="1">
    <location>
        <begin position="1347"/>
        <end position="1367"/>
    </location>
</feature>
<feature type="chain" id="PRO_5025020911" description="Alpha-2-macroglobulin domain-containing protein" evidence="2">
    <location>
        <begin position="19"/>
        <end position="2060"/>
    </location>
</feature>
<dbReference type="Proteomes" id="UP000326354">
    <property type="component" value="Chromosome"/>
</dbReference>
<evidence type="ECO:0000313" key="3">
    <source>
        <dbReference type="EMBL" id="BBM86518.1"/>
    </source>
</evidence>
<dbReference type="OrthoDB" id="173865at2"/>
<sequence>MKHLCLLLVLIGSMAILANEIGFDEQFNLVENREEVLKKLIPGTPEYYYYHCLHYQHQKNYDKVHSTLKQWIKRHGRTSRSAEIENRQALFEYTKNPQTSIAHIVDKLGLSFSHQRREQQKAKQYSSKLDNKLISYEKLFADALRTSGLYRFEAAILERLLDENLSADRRRSLLQKITRPDHPRLPMLVVEDLKYRYSGGFGSLSIHNKLLRSQLDDCARRMPKLMQNSNFIHAYLRKLSPSNDINWQDSLEQKSNYVNKLWHFVKKLSAAQNSLKAHVLYHKLLLQLKQGKYNKKLFVDYLKLPRNAVYSNRDFVYYARHKVNLRQNYKQHTHLDAVGDDTKLVREYLQHFLRDAKDYSAFEKYIDSNYLKELFAETKIVYGIGNAIDWYSMLPTQKYKDLQERVDLDFVPTNKDVFAKGDAVALQIAIKNVQNLIVKTYYINTKNYYKKHGSEITTAIDLDGLVANHEKRFSYKQVPLRRHVEKFDFAHIKDKGVYIIEFIGNGQSNRALIRKGNLLATQRISSAGHVFSIYDESNSLVKDARILYGNREYTANEDGEITVPFSNRPGSRNIVLYHNGFAQLHSFYHQREDYKFVAGIYVNRESIIHKNKCRIVVRPHLYVNGEKISVDLLKDVELSVKTVNRDGISSSIKVADFALHDDKESKYEFKVPEKLASVNVTLNAKIDNLSQAKKQSLSARQSLSINGIDRTATTESLFLRKVDSGYQLEFLGKTGEPRPDRVLQVTCKHHYFTNNVTTTLQTDKHGRLYLGELKDIDRVSVTGGYSWSLEKDRHSYPQVIHGTTDKVLRIPIMHSGSVKNLCSLLEVRNKDFVHNVSNKVSVGKNYLKIKGLRAGDYSLLLKKEGVSIAIRVTEGKLHNDYAVGNERYLQVSKQKVLQVAPLKKDQGKISVKLMNFTKATRVHVIATHFLPQENIYHSFGELDSLSPSVIKKNSPNSLYLSGRNIGEEYRYILERKYAKKFPGNMLARPSLLLNPWSLRKTDTGVQHAKSGDSWDASADMGSGAYAPRRSLSRKPGSVTAQLANYNFNFLANGSLILTNLKPDENGEIEIKVSAVMPRQHIHVVAMDNDSVVYRQLALPRGGKQYKDLRLIYALNAKKHFTQQKNISAVRSGRLFNIANITTSEIEVYDSLQNVHSFFTTMTNNATLKEFQFILNWPQLSAQQKSKSYSKYACHELNFFVYKKDPAFFTKVVKPYLQNKKDKTFLDDWLIGSDLRKYLRPWEYGRLNVVERILLGQILKKEAPQIARQIKDLCDLQPINLDRFNRVFTTAIANTSLSTSDKLGLESAKKQVPREPSPVADMEEAFAEDADEMDGFFGRNEESKLRSSRMEKLRKKRARRDRAAREKTRQFYRKEDKTREWVENNYYHLPIERQVASLVTANKFWQEYAQHNNEEPFLSTEFIVANKNFSEMMFALSVLDIPFTAGKHQIEYVQEKMSFSSDKPALIFHQEIKEVEAKKAQSTILISQRFFARDDRYMYKNNERFDKFVAKEFVAGRVYGCQIVLTNPTSARRKLDILLQIPSGAMPVLNGFYTKSFYYELGAYTTHKMEYYFYFPVKGKFAHYPVHVAQNTALIAWEAPFTFNVVDKLSTRDTTSWNYVSQYGSADEVIAYLRNQNLYRVDLKLMAFRMRDKSFFDRAIAVLQHRRVYNGVLWSYGLHHKNEAVIKEFLPNSSYTTMCGKYISSKLLTVEPIVRHTYQHKEYWPLIHPRVYQLGQKRQILNKQFFQQYSDFQTYMRYRPSFDNDDRITMVVYLLLQDRVEEALAVMKKIDRNALATKLQFDYLQAYMHFYLEAPQQALAIANKYKDHPVARWQMLFNDVIAQVKEISGKATQIVNEEDRGQKQTQLAASEPSFDFSIDKQKLSIKYQNLQNCEVHYYPMDIELLFSRKPFVQEVSGQFAIIHPNSIQKISFDKDANHKAIDIPNEYRERNVMVEVVAAGKSKTRSYYPHSLNLQMIENYGQLKLTRLEDNKPLSKVYVKVYARYNNGSVQFYKDGYTDLRGRFDYTSLNTDELERVSRFSILILSEEHGAMIREVAPPKM</sequence>
<reference evidence="3 4" key="1">
    <citation type="submission" date="2019-08" db="EMBL/GenBank/DDBJ databases">
        <title>Complete genome sequence of Candidatus Uab amorphum.</title>
        <authorList>
            <person name="Shiratori T."/>
            <person name="Suzuki S."/>
            <person name="Kakizawa Y."/>
            <person name="Ishida K."/>
        </authorList>
    </citation>
    <scope>NUCLEOTIDE SEQUENCE [LARGE SCALE GENOMIC DNA]</scope>
    <source>
        <strain evidence="3 4">SRT547</strain>
    </source>
</reference>
<evidence type="ECO:0000256" key="1">
    <source>
        <dbReference type="SAM" id="MobiDB-lite"/>
    </source>
</evidence>
<dbReference type="PANTHER" id="PTHR23246">
    <property type="entry name" value="NEW-GLUE PROTEIN"/>
    <property type="match status" value="1"/>
</dbReference>
<dbReference type="EMBL" id="AP019860">
    <property type="protein sequence ID" value="BBM86518.1"/>
    <property type="molecule type" value="Genomic_DNA"/>
</dbReference>
<evidence type="ECO:0000256" key="2">
    <source>
        <dbReference type="SAM" id="SignalP"/>
    </source>
</evidence>
<keyword evidence="2" id="KW-0732">Signal</keyword>
<gene>
    <name evidence="3" type="ORF">UABAM_04904</name>
</gene>
<dbReference type="PANTHER" id="PTHR23246:SF21">
    <property type="entry name" value="ACTIN-BINDING PROTEIN F"/>
    <property type="match status" value="1"/>
</dbReference>
<dbReference type="InterPro" id="IPR053095">
    <property type="entry name" value="Actin-binding/GATA_Znf"/>
</dbReference>
<feature type="signal peptide" evidence="2">
    <location>
        <begin position="1"/>
        <end position="18"/>
    </location>
</feature>
<accession>A0A5S9IR11</accession>
<protein>
    <recommendedName>
        <fullName evidence="5">Alpha-2-macroglobulin domain-containing protein</fullName>
    </recommendedName>
</protein>
<proteinExistence type="predicted"/>
<keyword evidence="4" id="KW-1185">Reference proteome</keyword>
<dbReference type="RefSeq" id="WP_151970570.1">
    <property type="nucleotide sequence ID" value="NZ_AP019860.1"/>
</dbReference>